<evidence type="ECO:0000256" key="3">
    <source>
        <dbReference type="ARBA" id="ARBA00023082"/>
    </source>
</evidence>
<dbReference type="GO" id="GO:0006352">
    <property type="term" value="P:DNA-templated transcription initiation"/>
    <property type="evidence" value="ECO:0007669"/>
    <property type="project" value="InterPro"/>
</dbReference>
<feature type="domain" description="RNA polymerase sigma factor 70 region 4 type 2" evidence="6">
    <location>
        <begin position="106"/>
        <end position="155"/>
    </location>
</feature>
<dbReference type="InterPro" id="IPR046531">
    <property type="entry name" value="DUF6596"/>
</dbReference>
<dbReference type="AlphaFoldDB" id="A0A1W2LS63"/>
<dbReference type="InterPro" id="IPR013325">
    <property type="entry name" value="RNA_pol_sigma_r2"/>
</dbReference>
<feature type="domain" description="RNA polymerase sigma-70 region 2" evidence="5">
    <location>
        <begin position="10"/>
        <end position="76"/>
    </location>
</feature>
<dbReference type="SUPFAM" id="SSF88946">
    <property type="entry name" value="Sigma2 domain of RNA polymerase sigma factors"/>
    <property type="match status" value="1"/>
</dbReference>
<dbReference type="NCBIfam" id="TIGR02937">
    <property type="entry name" value="sigma70-ECF"/>
    <property type="match status" value="1"/>
</dbReference>
<dbReference type="GO" id="GO:0016987">
    <property type="term" value="F:sigma factor activity"/>
    <property type="evidence" value="ECO:0007669"/>
    <property type="project" value="UniProtKB-KW"/>
</dbReference>
<evidence type="ECO:0000259" key="6">
    <source>
        <dbReference type="Pfam" id="PF08281"/>
    </source>
</evidence>
<gene>
    <name evidence="8" type="ORF">AVR91_0221960</name>
</gene>
<sequence>MKTDRQVEALLRELAPQVIGLLVRKHGQFDACEDAVQEALLSAAQQWPEQGIPDSPKSWLATVASRRLIDEWRSESARRRREENDALMDPAPATVSDSDDTLTVLFLCCHPSLSAPSQLALTLRAVGGLTTGEIATAFLVPESTLAQRISRAKQTIKKAGAEFVLPPSAELGERLRVVLQVLYLIFNEGYTTSGGPDLHRADLTAEAIRLTRLLRRLMPDEDEVTGLLALMLLTDARRAARAGDDGSLVPLAEQDRTRWNADTIAEGVTLVSEALEAGPVGPYQVQAAIAAVHSEAATAADTDWPQILALYDVLEKVSPGPVVTLNRAVAVAEVNGPEAGLELLATLDDDSRMSQTHRLDSVRGHLLELAGDTGAAREAYLRAAGRTASEPEKEYLTRRAERLG</sequence>
<dbReference type="Gene3D" id="1.10.10.10">
    <property type="entry name" value="Winged helix-like DNA-binding domain superfamily/Winged helix DNA-binding domain"/>
    <property type="match status" value="1"/>
</dbReference>
<reference evidence="8 9" key="1">
    <citation type="submission" date="2016-12" db="EMBL/GenBank/DDBJ databases">
        <title>Amycolatopsis keratiniphila subsp. keratiniphila genome sequencing and assembly.</title>
        <authorList>
            <person name="Mayilraj S."/>
            <person name="Kaur N."/>
        </authorList>
    </citation>
    <scope>NUCLEOTIDE SEQUENCE [LARGE SCALE GENOMIC DNA]</scope>
    <source>
        <strain evidence="8 9">DSM 44409</strain>
    </source>
</reference>
<organism evidence="8 9">
    <name type="scientific">Amycolatopsis keratiniphila subsp. keratiniphila</name>
    <dbReference type="NCBI Taxonomy" id="227715"/>
    <lineage>
        <taxon>Bacteria</taxon>
        <taxon>Bacillati</taxon>
        <taxon>Actinomycetota</taxon>
        <taxon>Actinomycetes</taxon>
        <taxon>Pseudonocardiales</taxon>
        <taxon>Pseudonocardiaceae</taxon>
        <taxon>Amycolatopsis</taxon>
        <taxon>Amycolatopsis japonica group</taxon>
    </lineage>
</organism>
<evidence type="ECO:0000313" key="8">
    <source>
        <dbReference type="EMBL" id="ONF67421.1"/>
    </source>
</evidence>
<comment type="similarity">
    <text evidence="1">Belongs to the sigma-70 factor family. ECF subfamily.</text>
</comment>
<dbReference type="SUPFAM" id="SSF88659">
    <property type="entry name" value="Sigma3 and sigma4 domains of RNA polymerase sigma factors"/>
    <property type="match status" value="1"/>
</dbReference>
<dbReference type="InterPro" id="IPR036388">
    <property type="entry name" value="WH-like_DNA-bd_sf"/>
</dbReference>
<dbReference type="PANTHER" id="PTHR47756:SF2">
    <property type="entry name" value="BLL6612 PROTEIN"/>
    <property type="match status" value="1"/>
</dbReference>
<dbReference type="InterPro" id="IPR014284">
    <property type="entry name" value="RNA_pol_sigma-70_dom"/>
</dbReference>
<dbReference type="RefSeq" id="WP_063275489.1">
    <property type="nucleotide sequence ID" value="NZ_LQMT02000021.1"/>
</dbReference>
<dbReference type="Gene3D" id="1.10.1740.10">
    <property type="match status" value="1"/>
</dbReference>
<evidence type="ECO:0000256" key="2">
    <source>
        <dbReference type="ARBA" id="ARBA00023015"/>
    </source>
</evidence>
<keyword evidence="2" id="KW-0805">Transcription regulation</keyword>
<dbReference type="InterPro" id="IPR007627">
    <property type="entry name" value="RNA_pol_sigma70_r2"/>
</dbReference>
<dbReference type="Pfam" id="PF04542">
    <property type="entry name" value="Sigma70_r2"/>
    <property type="match status" value="1"/>
</dbReference>
<evidence type="ECO:0000259" key="7">
    <source>
        <dbReference type="Pfam" id="PF20239"/>
    </source>
</evidence>
<dbReference type="OrthoDB" id="9780299at2"/>
<name>A0A1W2LS63_9PSEU</name>
<dbReference type="Pfam" id="PF20239">
    <property type="entry name" value="DUF6596"/>
    <property type="match status" value="1"/>
</dbReference>
<evidence type="ECO:0000259" key="5">
    <source>
        <dbReference type="Pfam" id="PF04542"/>
    </source>
</evidence>
<dbReference type="InterPro" id="IPR013324">
    <property type="entry name" value="RNA_pol_sigma_r3/r4-like"/>
</dbReference>
<evidence type="ECO:0000256" key="4">
    <source>
        <dbReference type="ARBA" id="ARBA00023163"/>
    </source>
</evidence>
<feature type="domain" description="DUF6596" evidence="7">
    <location>
        <begin position="174"/>
        <end position="274"/>
    </location>
</feature>
<protein>
    <submittedName>
        <fullName evidence="8">RNA polymerase subunit sigma-24</fullName>
    </submittedName>
</protein>
<dbReference type="GO" id="GO:0003677">
    <property type="term" value="F:DNA binding"/>
    <property type="evidence" value="ECO:0007669"/>
    <property type="project" value="InterPro"/>
</dbReference>
<evidence type="ECO:0000313" key="9">
    <source>
        <dbReference type="Proteomes" id="UP000076660"/>
    </source>
</evidence>
<keyword evidence="4" id="KW-0804">Transcription</keyword>
<dbReference type="EMBL" id="LQMT02000021">
    <property type="protein sequence ID" value="ONF67421.1"/>
    <property type="molecule type" value="Genomic_DNA"/>
</dbReference>
<dbReference type="InterPro" id="IPR013249">
    <property type="entry name" value="RNA_pol_sigma70_r4_t2"/>
</dbReference>
<dbReference type="Pfam" id="PF08281">
    <property type="entry name" value="Sigma70_r4_2"/>
    <property type="match status" value="1"/>
</dbReference>
<evidence type="ECO:0000256" key="1">
    <source>
        <dbReference type="ARBA" id="ARBA00010641"/>
    </source>
</evidence>
<proteinExistence type="inferred from homology"/>
<comment type="caution">
    <text evidence="8">The sequence shown here is derived from an EMBL/GenBank/DDBJ whole genome shotgun (WGS) entry which is preliminary data.</text>
</comment>
<accession>A0A1W2LS63</accession>
<dbReference type="PANTHER" id="PTHR47756">
    <property type="entry name" value="BLL6612 PROTEIN-RELATED"/>
    <property type="match status" value="1"/>
</dbReference>
<dbReference type="Proteomes" id="UP000076660">
    <property type="component" value="Unassembled WGS sequence"/>
</dbReference>
<keyword evidence="3" id="KW-0731">Sigma factor</keyword>